<dbReference type="InterPro" id="IPR007221">
    <property type="entry name" value="MreC"/>
</dbReference>
<proteinExistence type="inferred from homology"/>
<evidence type="ECO:0000259" key="5">
    <source>
        <dbReference type="Pfam" id="PF04085"/>
    </source>
</evidence>
<keyword evidence="7" id="KW-1185">Reference proteome</keyword>
<dbReference type="OrthoDB" id="9811827at2"/>
<keyword evidence="3" id="KW-0133">Cell shape</keyword>
<dbReference type="Gene3D" id="2.40.10.350">
    <property type="entry name" value="Rod shape-determining protein MreC, domain 2"/>
    <property type="match status" value="1"/>
</dbReference>
<evidence type="ECO:0000256" key="4">
    <source>
        <dbReference type="ARBA" id="ARBA00032089"/>
    </source>
</evidence>
<dbReference type="Gene3D" id="2.40.10.340">
    <property type="entry name" value="Rod shape-determining protein MreC, domain 1"/>
    <property type="match status" value="1"/>
</dbReference>
<evidence type="ECO:0000256" key="2">
    <source>
        <dbReference type="ARBA" id="ARBA00013855"/>
    </source>
</evidence>
<feature type="domain" description="Rod shape-determining protein MreC beta-barrel core" evidence="5">
    <location>
        <begin position="110"/>
        <end position="257"/>
    </location>
</feature>
<organism evidence="6 7">
    <name type="scientific">Gillisia mitskevichiae</name>
    <dbReference type="NCBI Taxonomy" id="270921"/>
    <lineage>
        <taxon>Bacteria</taxon>
        <taxon>Pseudomonadati</taxon>
        <taxon>Bacteroidota</taxon>
        <taxon>Flavobacteriia</taxon>
        <taxon>Flavobacteriales</taxon>
        <taxon>Flavobacteriaceae</taxon>
        <taxon>Gillisia</taxon>
    </lineage>
</organism>
<name>A0A495PW95_9FLAO</name>
<evidence type="ECO:0000313" key="6">
    <source>
        <dbReference type="EMBL" id="RKS55078.1"/>
    </source>
</evidence>
<dbReference type="PANTHER" id="PTHR34138:SF1">
    <property type="entry name" value="CELL SHAPE-DETERMINING PROTEIN MREC"/>
    <property type="match status" value="1"/>
</dbReference>
<gene>
    <name evidence="6" type="ORF">BC962_0033</name>
</gene>
<dbReference type="NCBIfam" id="NF010532">
    <property type="entry name" value="PRK13922.9-3"/>
    <property type="match status" value="1"/>
</dbReference>
<dbReference type="PANTHER" id="PTHR34138">
    <property type="entry name" value="CELL SHAPE-DETERMINING PROTEIN MREC"/>
    <property type="match status" value="1"/>
</dbReference>
<sequence>MQQIFNFLIRNKNNILFLLLFGLSLFLTIQSHSFHKSKFISSANFITGGIYKKANNIQSYFYLEEYNERLLEENNLLRNKLSNVPDTLFNDTFIDSTVYEGIYEFRTARVINNNYSKVDNYITLDKGRKDNILPESGVVTSQGIVGIIDNASKNYSRVISILNSDSKINAQLKKTNHFGSLVWNGKDPNIIQLIDVPRLAPVKKGDTIITGGKSLIFPRGIPIGNIVGFALDENGSYYTIDIKLFNDMTNIGHVYVIVNKDRKEIRELEDIDD</sequence>
<protein>
    <recommendedName>
        <fullName evidence="2">Cell shape-determining protein MreC</fullName>
    </recommendedName>
    <alternativeName>
        <fullName evidence="4">Cell shape protein MreC</fullName>
    </alternativeName>
</protein>
<accession>A0A495PW95</accession>
<reference evidence="6 7" key="1">
    <citation type="submission" date="2018-10" db="EMBL/GenBank/DDBJ databases">
        <title>Genomic Encyclopedia of Archaeal and Bacterial Type Strains, Phase II (KMG-II): from individual species to whole genera.</title>
        <authorList>
            <person name="Goeker M."/>
        </authorList>
    </citation>
    <scope>NUCLEOTIDE SEQUENCE [LARGE SCALE GENOMIC DNA]</scope>
    <source>
        <strain evidence="6 7">DSM 19839</strain>
    </source>
</reference>
<evidence type="ECO:0000313" key="7">
    <source>
        <dbReference type="Proteomes" id="UP000276282"/>
    </source>
</evidence>
<evidence type="ECO:0000256" key="1">
    <source>
        <dbReference type="ARBA" id="ARBA00009369"/>
    </source>
</evidence>
<dbReference type="GO" id="GO:0005886">
    <property type="term" value="C:plasma membrane"/>
    <property type="evidence" value="ECO:0007669"/>
    <property type="project" value="TreeGrafter"/>
</dbReference>
<comment type="similarity">
    <text evidence="1">Belongs to the MreC family.</text>
</comment>
<dbReference type="Proteomes" id="UP000276282">
    <property type="component" value="Unassembled WGS sequence"/>
</dbReference>
<dbReference type="InterPro" id="IPR042177">
    <property type="entry name" value="Cell/Rod_1"/>
</dbReference>
<evidence type="ECO:0000256" key="3">
    <source>
        <dbReference type="ARBA" id="ARBA00022960"/>
    </source>
</evidence>
<dbReference type="Pfam" id="PF04085">
    <property type="entry name" value="MreC"/>
    <property type="match status" value="1"/>
</dbReference>
<dbReference type="InterPro" id="IPR055342">
    <property type="entry name" value="MreC_beta-barrel_core"/>
</dbReference>
<dbReference type="EMBL" id="RBLG01000001">
    <property type="protein sequence ID" value="RKS55078.1"/>
    <property type="molecule type" value="Genomic_DNA"/>
</dbReference>
<dbReference type="RefSeq" id="WP_121343917.1">
    <property type="nucleotide sequence ID" value="NZ_RBLG01000001.1"/>
</dbReference>
<dbReference type="InterPro" id="IPR042175">
    <property type="entry name" value="Cell/Rod_MreC_2"/>
</dbReference>
<dbReference type="AlphaFoldDB" id="A0A495PW95"/>
<dbReference type="GO" id="GO:0008360">
    <property type="term" value="P:regulation of cell shape"/>
    <property type="evidence" value="ECO:0007669"/>
    <property type="project" value="UniProtKB-KW"/>
</dbReference>
<comment type="caution">
    <text evidence="6">The sequence shown here is derived from an EMBL/GenBank/DDBJ whole genome shotgun (WGS) entry which is preliminary data.</text>
</comment>